<dbReference type="PANTHER" id="PTHR42804:SF1">
    <property type="entry name" value="ALDEHYDE DEHYDROGENASE-RELATED"/>
    <property type="match status" value="1"/>
</dbReference>
<organism evidence="8 9">
    <name type="scientific">Stenotrophomonas maltophilia</name>
    <name type="common">Pseudomonas maltophilia</name>
    <name type="synonym">Xanthomonas maltophilia</name>
    <dbReference type="NCBI Taxonomy" id="40324"/>
    <lineage>
        <taxon>Bacteria</taxon>
        <taxon>Pseudomonadati</taxon>
        <taxon>Pseudomonadota</taxon>
        <taxon>Gammaproteobacteria</taxon>
        <taxon>Lysobacterales</taxon>
        <taxon>Lysobacteraceae</taxon>
        <taxon>Stenotrophomonas</taxon>
        <taxon>Stenotrophomonas maltophilia group</taxon>
    </lineage>
</organism>
<feature type="active site" evidence="5">
    <location>
        <position position="244"/>
    </location>
</feature>
<proteinExistence type="inferred from homology"/>
<dbReference type="InterPro" id="IPR016162">
    <property type="entry name" value="Ald_DH_N"/>
</dbReference>
<dbReference type="InterPro" id="IPR016161">
    <property type="entry name" value="Ald_DH/histidinol_DH"/>
</dbReference>
<gene>
    <name evidence="8" type="ORF">GAK31_00222</name>
</gene>
<dbReference type="PANTHER" id="PTHR42804">
    <property type="entry name" value="ALDEHYDE DEHYDROGENASE"/>
    <property type="match status" value="1"/>
</dbReference>
<keyword evidence="2 6" id="KW-0560">Oxidoreductase</keyword>
<dbReference type="InterPro" id="IPR016163">
    <property type="entry name" value="Ald_DH_C"/>
</dbReference>
<dbReference type="SUPFAM" id="SSF53720">
    <property type="entry name" value="ALDH-like"/>
    <property type="match status" value="1"/>
</dbReference>
<comment type="catalytic activity">
    <reaction evidence="4">
        <text>an aldehyde + NAD(+) + H2O = a carboxylate + NADH + 2 H(+)</text>
        <dbReference type="Rhea" id="RHEA:16185"/>
        <dbReference type="ChEBI" id="CHEBI:15377"/>
        <dbReference type="ChEBI" id="CHEBI:15378"/>
        <dbReference type="ChEBI" id="CHEBI:17478"/>
        <dbReference type="ChEBI" id="CHEBI:29067"/>
        <dbReference type="ChEBI" id="CHEBI:57540"/>
        <dbReference type="ChEBI" id="CHEBI:57945"/>
        <dbReference type="EC" id="1.2.1.3"/>
    </reaction>
</comment>
<sequence>MNLIDTHYIDGRFVPSHGQERLVLQHPSTGAATTEVVLGDAEDVARAVAAAARALPAFSRTSIAQRAGHLRALHVALLAREDAHVAVRAREYGAIERHSRFSIQGAAKAFLNMATTLPQVPFERQMGKAQVSLRPVGVAALITPWNSAVFMICNKLAPALAAGCTVVIKPSELSAQQTRLLMECVDAAGLPPGVVNLVNGRGDDVGEALVRHPQVAKVSFTGSTAVGKHIKRGAADTLKRLTLELGGKSAHILLDDVDMDTAIPFALATAFMNNGQACIAGSRLLVPASRMQEARDALLRHLPDWRSGPPSEPGIAIGPAVSAAQHARVQGYIQAGLDEGATLLAGGPGRPPGVDAGWFTRPTVFVDVHNQMKIAREEIFGPVLSVIGYADEDEAVAIANDSPYGLQGWVSSADTARGRAVAARIEAGSLMVNAVFDMLDPAGAPIGGLKESGIGREFGVAGIEQYLESRSLFA</sequence>
<dbReference type="EC" id="1.2.1.3" evidence="3"/>
<dbReference type="CDD" id="cd07138">
    <property type="entry name" value="ALDH_CddD_SSP0762"/>
    <property type="match status" value="1"/>
</dbReference>
<evidence type="ECO:0000256" key="1">
    <source>
        <dbReference type="ARBA" id="ARBA00009986"/>
    </source>
</evidence>
<dbReference type="GO" id="GO:0004029">
    <property type="term" value="F:aldehyde dehydrogenase (NAD+) activity"/>
    <property type="evidence" value="ECO:0007669"/>
    <property type="project" value="UniProtKB-EC"/>
</dbReference>
<evidence type="ECO:0000313" key="8">
    <source>
        <dbReference type="EMBL" id="KAF1016963.1"/>
    </source>
</evidence>
<dbReference type="InterPro" id="IPR015590">
    <property type="entry name" value="Aldehyde_DH_dom"/>
</dbReference>
<dbReference type="PROSITE" id="PS00070">
    <property type="entry name" value="ALDEHYDE_DEHYDR_CYS"/>
    <property type="match status" value="1"/>
</dbReference>
<comment type="similarity">
    <text evidence="1 6">Belongs to the aldehyde dehydrogenase family.</text>
</comment>
<evidence type="ECO:0000259" key="7">
    <source>
        <dbReference type="Pfam" id="PF00171"/>
    </source>
</evidence>
<dbReference type="Pfam" id="PF00171">
    <property type="entry name" value="Aldedh"/>
    <property type="match status" value="1"/>
</dbReference>
<comment type="caution">
    <text evidence="8">The sequence shown here is derived from an EMBL/GenBank/DDBJ whole genome shotgun (WGS) entry which is preliminary data.</text>
</comment>
<evidence type="ECO:0000256" key="2">
    <source>
        <dbReference type="ARBA" id="ARBA00023002"/>
    </source>
</evidence>
<accession>A0A7V8JMU7</accession>
<feature type="domain" description="Aldehyde dehydrogenase" evidence="7">
    <location>
        <begin position="14"/>
        <end position="471"/>
    </location>
</feature>
<dbReference type="EMBL" id="WNDS01000001">
    <property type="protein sequence ID" value="KAF1016963.1"/>
    <property type="molecule type" value="Genomic_DNA"/>
</dbReference>
<reference evidence="9" key="1">
    <citation type="journal article" date="2020" name="MBio">
        <title>Horizontal gene transfer to a defensive symbiont with a reduced genome amongst a multipartite beetle microbiome.</title>
        <authorList>
            <person name="Waterworth S.C."/>
            <person name="Florez L.V."/>
            <person name="Rees E.R."/>
            <person name="Hertweck C."/>
            <person name="Kaltenpoth M."/>
            <person name="Kwan J.C."/>
        </authorList>
    </citation>
    <scope>NUCLEOTIDE SEQUENCE [LARGE SCALE GENOMIC DNA]</scope>
</reference>
<evidence type="ECO:0000313" key="9">
    <source>
        <dbReference type="Proteomes" id="UP000487117"/>
    </source>
</evidence>
<dbReference type="Gene3D" id="3.40.605.10">
    <property type="entry name" value="Aldehyde Dehydrogenase, Chain A, domain 1"/>
    <property type="match status" value="1"/>
</dbReference>
<evidence type="ECO:0000256" key="5">
    <source>
        <dbReference type="PROSITE-ProRule" id="PRU10007"/>
    </source>
</evidence>
<dbReference type="InterPro" id="IPR016160">
    <property type="entry name" value="Ald_DH_CS_CYS"/>
</dbReference>
<dbReference type="InterPro" id="IPR029510">
    <property type="entry name" value="Ald_DH_CS_GLU"/>
</dbReference>
<dbReference type="FunFam" id="3.40.605.10:FF:000007">
    <property type="entry name" value="NAD/NADP-dependent betaine aldehyde dehydrogenase"/>
    <property type="match status" value="1"/>
</dbReference>
<dbReference type="Proteomes" id="UP000487117">
    <property type="component" value="Unassembled WGS sequence"/>
</dbReference>
<dbReference type="Gene3D" id="3.40.309.10">
    <property type="entry name" value="Aldehyde Dehydrogenase, Chain A, domain 2"/>
    <property type="match status" value="1"/>
</dbReference>
<evidence type="ECO:0000256" key="6">
    <source>
        <dbReference type="RuleBase" id="RU003345"/>
    </source>
</evidence>
<evidence type="ECO:0000256" key="3">
    <source>
        <dbReference type="ARBA" id="ARBA00024226"/>
    </source>
</evidence>
<protein>
    <recommendedName>
        <fullName evidence="3">aldehyde dehydrogenase (NAD(+))</fullName>
        <ecNumber evidence="3">1.2.1.3</ecNumber>
    </recommendedName>
</protein>
<name>A0A7V8JMU7_STEMA</name>
<dbReference type="PROSITE" id="PS00687">
    <property type="entry name" value="ALDEHYDE_DEHYDR_GLU"/>
    <property type="match status" value="1"/>
</dbReference>
<evidence type="ECO:0000256" key="4">
    <source>
        <dbReference type="ARBA" id="ARBA00049194"/>
    </source>
</evidence>
<dbReference type="AlphaFoldDB" id="A0A7V8JMU7"/>